<dbReference type="OrthoDB" id="191139at2759"/>
<name>A0A2R2MNZ1_LINAN</name>
<accession>A0A2R2MNZ1</accession>
<protein>
    <submittedName>
        <fullName evidence="3">Retinol dehydrogenase 14-like</fullName>
    </submittedName>
</protein>
<gene>
    <name evidence="3" type="primary">LOC106162287</name>
</gene>
<dbReference type="PANTHER" id="PTHR43157:SF31">
    <property type="entry name" value="PHOSPHATIDYLINOSITOL-GLYCAN BIOSYNTHESIS CLASS F PROTEIN"/>
    <property type="match status" value="1"/>
</dbReference>
<keyword evidence="1" id="KW-0560">Oxidoreductase</keyword>
<dbReference type="AlphaFoldDB" id="A0A2R2MNZ1"/>
<sequence>MSKKTIIITGANTGIGFAAARILCRSGDKYTVILACRSEERGQEAVKTIKEESPNADVVYMNLDLSSMASVHKFVENFHASGRKLHVLCNNAGMFVGNTCNTPQITEDGFEVTMATNHLGHFLLTSLLLDDLKSTALIEGEARIVVTASYSHDIVKAKFMGTKPTNWDDMNYTTSDPFNPTQAYKDSKLANVMFTRELAKRLEGTNVTVNCFCPGNIYIYILGTKPTNWDDMNYTTPGPFNPTQAYKDSKLANVMFTRELAKRLEGTNVTVNCFCPGMIRTQIGRNIVGCIKCLYNFAFCCCGCLGHSLHQGGNAIVQLAVSDVVKGVTGRYFIDQEEVTPAAEALDDEACKKLWTLSEQMVGGKKEEKEYPNLEGGVTGRYFIDQEEVTPAAEALDDEACKKLWTLSEQMVGGKKEEKE</sequence>
<dbReference type="PANTHER" id="PTHR43157">
    <property type="entry name" value="PHOSPHATIDYLINOSITOL-GLYCAN BIOSYNTHESIS CLASS F PROTEIN-RELATED"/>
    <property type="match status" value="1"/>
</dbReference>
<dbReference type="Pfam" id="PF00106">
    <property type="entry name" value="adh_short"/>
    <property type="match status" value="3"/>
</dbReference>
<evidence type="ECO:0000313" key="3">
    <source>
        <dbReference type="RefSeq" id="XP_023931945.1"/>
    </source>
</evidence>
<dbReference type="KEGG" id="lak:106162287"/>
<proteinExistence type="predicted"/>
<dbReference type="PRINTS" id="PR00081">
    <property type="entry name" value="GDHRDH"/>
</dbReference>
<dbReference type="Gene3D" id="3.40.50.720">
    <property type="entry name" value="NAD(P)-binding Rossmann-like Domain"/>
    <property type="match status" value="2"/>
</dbReference>
<reference evidence="3" key="1">
    <citation type="submission" date="2025-08" db="UniProtKB">
        <authorList>
            <consortium name="RefSeq"/>
        </authorList>
    </citation>
    <scope>IDENTIFICATION</scope>
    <source>
        <tissue evidence="3">Gonads</tissue>
    </source>
</reference>
<dbReference type="InterPro" id="IPR002347">
    <property type="entry name" value="SDR_fam"/>
</dbReference>
<organism evidence="2 3">
    <name type="scientific">Lingula anatina</name>
    <name type="common">Brachiopod</name>
    <name type="synonym">Lingula unguis</name>
    <dbReference type="NCBI Taxonomy" id="7574"/>
    <lineage>
        <taxon>Eukaryota</taxon>
        <taxon>Metazoa</taxon>
        <taxon>Spiralia</taxon>
        <taxon>Lophotrochozoa</taxon>
        <taxon>Brachiopoda</taxon>
        <taxon>Linguliformea</taxon>
        <taxon>Lingulata</taxon>
        <taxon>Lingulida</taxon>
        <taxon>Linguloidea</taxon>
        <taxon>Lingulidae</taxon>
        <taxon>Lingula</taxon>
    </lineage>
</organism>
<dbReference type="Proteomes" id="UP000085678">
    <property type="component" value="Unplaced"/>
</dbReference>
<dbReference type="GeneID" id="106162287"/>
<dbReference type="InterPro" id="IPR036291">
    <property type="entry name" value="NAD(P)-bd_dom_sf"/>
</dbReference>
<dbReference type="SUPFAM" id="SSF51735">
    <property type="entry name" value="NAD(P)-binding Rossmann-fold domains"/>
    <property type="match status" value="2"/>
</dbReference>
<keyword evidence="2" id="KW-1185">Reference proteome</keyword>
<evidence type="ECO:0000256" key="1">
    <source>
        <dbReference type="ARBA" id="ARBA00023002"/>
    </source>
</evidence>
<dbReference type="InParanoid" id="A0A2R2MNZ1"/>
<evidence type="ECO:0000313" key="2">
    <source>
        <dbReference type="Proteomes" id="UP000085678"/>
    </source>
</evidence>
<dbReference type="GO" id="GO:0016491">
    <property type="term" value="F:oxidoreductase activity"/>
    <property type="evidence" value="ECO:0007669"/>
    <property type="project" value="UniProtKB-KW"/>
</dbReference>
<dbReference type="RefSeq" id="XP_023931945.1">
    <property type="nucleotide sequence ID" value="XM_024076177.1"/>
</dbReference>